<evidence type="ECO:0000256" key="2">
    <source>
        <dbReference type="SAM" id="Phobius"/>
    </source>
</evidence>
<feature type="transmembrane region" description="Helical" evidence="2">
    <location>
        <begin position="78"/>
        <end position="97"/>
    </location>
</feature>
<reference evidence="3 4" key="1">
    <citation type="submission" date="2017-10" db="EMBL/GenBank/DDBJ databases">
        <title>The draft genome sequence of Williamsia sp. BULT 1.1 isolated from the semi-arid grassland soils from South Africa.</title>
        <authorList>
            <person name="Kabwe M.H."/>
            <person name="Govender N."/>
            <person name="Mutseka Lunga P."/>
            <person name="Vikram S."/>
            <person name="Makhalanyane T.P."/>
        </authorList>
    </citation>
    <scope>NUCLEOTIDE SEQUENCE [LARGE SCALE GENOMIC DNA]</scope>
    <source>
        <strain evidence="3 4">BULT 1.1</strain>
    </source>
</reference>
<evidence type="ECO:0000256" key="1">
    <source>
        <dbReference type="SAM" id="MobiDB-lite"/>
    </source>
</evidence>
<organism evidence="3 4">
    <name type="scientific">Williamsia marianensis</name>
    <dbReference type="NCBI Taxonomy" id="85044"/>
    <lineage>
        <taxon>Bacteria</taxon>
        <taxon>Bacillati</taxon>
        <taxon>Actinomycetota</taxon>
        <taxon>Actinomycetes</taxon>
        <taxon>Mycobacteriales</taxon>
        <taxon>Nocardiaceae</taxon>
        <taxon>Williamsia</taxon>
    </lineage>
</organism>
<dbReference type="AlphaFoldDB" id="A0A2G3PQ26"/>
<keyword evidence="2" id="KW-0812">Transmembrane</keyword>
<feature type="transmembrane region" description="Helical" evidence="2">
    <location>
        <begin position="141"/>
        <end position="161"/>
    </location>
</feature>
<keyword evidence="2" id="KW-1133">Transmembrane helix</keyword>
<keyword evidence="2" id="KW-0472">Membrane</keyword>
<feature type="transmembrane region" description="Helical" evidence="2">
    <location>
        <begin position="310"/>
        <end position="329"/>
    </location>
</feature>
<dbReference type="Proteomes" id="UP000225108">
    <property type="component" value="Unassembled WGS sequence"/>
</dbReference>
<accession>A0A2G3PQ26</accession>
<feature type="transmembrane region" description="Helical" evidence="2">
    <location>
        <begin position="335"/>
        <end position="354"/>
    </location>
</feature>
<gene>
    <name evidence="3" type="ORF">CSW57_00720</name>
</gene>
<name>A0A2G3PQ26_WILMA</name>
<feature type="transmembrane region" description="Helical" evidence="2">
    <location>
        <begin position="284"/>
        <end position="303"/>
    </location>
</feature>
<evidence type="ECO:0000313" key="3">
    <source>
        <dbReference type="EMBL" id="PHV67860.1"/>
    </source>
</evidence>
<feature type="transmembrane region" description="Helical" evidence="2">
    <location>
        <begin position="259"/>
        <end position="278"/>
    </location>
</feature>
<protein>
    <submittedName>
        <fullName evidence="3">Uncharacterized protein</fullName>
    </submittedName>
</protein>
<proteinExistence type="predicted"/>
<feature type="region of interest" description="Disordered" evidence="1">
    <location>
        <begin position="377"/>
        <end position="396"/>
    </location>
</feature>
<feature type="transmembrane region" description="Helical" evidence="2">
    <location>
        <begin position="167"/>
        <end position="187"/>
    </location>
</feature>
<evidence type="ECO:0000313" key="4">
    <source>
        <dbReference type="Proteomes" id="UP000225108"/>
    </source>
</evidence>
<feature type="transmembrane region" description="Helical" evidence="2">
    <location>
        <begin position="20"/>
        <end position="38"/>
    </location>
</feature>
<sequence>MIAVPYVVGVLGVGDLSVESVCRALIVISVVELLIYAARYQWNDIRGFRSDQQHPDCAARGRLPGPLSREGSRKTTSLAVAAIRLIVVVLLAILVSGLNLGTILAWSVVGVFGAAFLYESLRRVATERPQDGTRALRPAVVALWLVVGAGYAVRGLIGLGLAIDLTAYPGLVAVATVTFWAYGIAFVTSRWAVEATAFAQSHSGTIEWNASASQAREHQIALARWLPDDLGLSRPADDGRTAVRTWAPLSGRTSFLAPWNIAMTVAGSGAAATGYAVAEGAISSLTAAFAVLGAVLAFVTVIVSSRRRPISVVVGAAVIGISAVVLHVSSPVVVSLPWLLLMGAYMFFSTRTLAKLERGGPIRVSVDQVIHWSRRRRAPLPPGTEGTVDSTPPARQ</sequence>
<dbReference type="EMBL" id="PEBD01000004">
    <property type="protein sequence ID" value="PHV67860.1"/>
    <property type="molecule type" value="Genomic_DNA"/>
</dbReference>
<feature type="transmembrane region" description="Helical" evidence="2">
    <location>
        <begin position="103"/>
        <end position="121"/>
    </location>
</feature>
<comment type="caution">
    <text evidence="3">The sequence shown here is derived from an EMBL/GenBank/DDBJ whole genome shotgun (WGS) entry which is preliminary data.</text>
</comment>